<evidence type="ECO:0000313" key="1">
    <source>
        <dbReference type="EMBL" id="MDJ1180019.1"/>
    </source>
</evidence>
<organism evidence="1 2">
    <name type="scientific">Roseofilum halophilum BLCC-M91</name>
    <dbReference type="NCBI Taxonomy" id="3022259"/>
    <lineage>
        <taxon>Bacteria</taxon>
        <taxon>Bacillati</taxon>
        <taxon>Cyanobacteriota</taxon>
        <taxon>Cyanophyceae</taxon>
        <taxon>Desertifilales</taxon>
        <taxon>Desertifilaceae</taxon>
        <taxon>Roseofilum</taxon>
        <taxon>Roseofilum halophilum</taxon>
    </lineage>
</organism>
<dbReference type="EMBL" id="JAQPOK010000100">
    <property type="protein sequence ID" value="MDJ1180019.1"/>
    <property type="molecule type" value="Genomic_DNA"/>
</dbReference>
<dbReference type="RefSeq" id="WP_283763322.1">
    <property type="nucleotide sequence ID" value="NZ_JAQPOK010000100.1"/>
</dbReference>
<keyword evidence="2" id="KW-1185">Reference proteome</keyword>
<evidence type="ECO:0000313" key="2">
    <source>
        <dbReference type="Proteomes" id="UP001231370"/>
    </source>
</evidence>
<gene>
    <name evidence="1" type="ORF">PJF56_14210</name>
</gene>
<protein>
    <submittedName>
        <fullName evidence="1">Uncharacterized protein</fullName>
    </submittedName>
</protein>
<accession>A0ABT7BN89</accession>
<proteinExistence type="predicted"/>
<comment type="caution">
    <text evidence="1">The sequence shown here is derived from an EMBL/GenBank/DDBJ whole genome shotgun (WGS) entry which is preliminary data.</text>
</comment>
<sequence>MLLKFQAFAERNGVLSPPQPLLHCDRLNHASPDRPYPSSDRPHNSFSRAIALGKIACKLLCFEFKV</sequence>
<dbReference type="Proteomes" id="UP001231370">
    <property type="component" value="Unassembled WGS sequence"/>
</dbReference>
<reference evidence="1 2" key="1">
    <citation type="submission" date="2023-01" db="EMBL/GenBank/DDBJ databases">
        <title>Novel diversity within Roseofilum (Cyanobacteria; Desertifilaceae) from marine benthic mats with descriptions of four novel species.</title>
        <authorList>
            <person name="Wang Y."/>
            <person name="Berthold D.E."/>
            <person name="Hu J."/>
            <person name="Lefler F.W."/>
            <person name="Laughinghouse H.D. IV."/>
        </authorList>
    </citation>
    <scope>NUCLEOTIDE SEQUENCE [LARGE SCALE GENOMIC DNA]</scope>
    <source>
        <strain evidence="1 2">BLCC-M91</strain>
    </source>
</reference>
<name>A0ABT7BN89_9CYAN</name>